<dbReference type="InterPro" id="IPR052921">
    <property type="entry name" value="GPCR1_Superfamily_Member"/>
</dbReference>
<gene>
    <name evidence="15" type="ORF">E1301_Tti012331</name>
</gene>
<evidence type="ECO:0000256" key="10">
    <source>
        <dbReference type="ARBA" id="ARBA00023170"/>
    </source>
</evidence>
<evidence type="ECO:0000313" key="16">
    <source>
        <dbReference type="Proteomes" id="UP000324632"/>
    </source>
</evidence>
<keyword evidence="12" id="KW-0807">Transducer</keyword>
<evidence type="ECO:0000256" key="7">
    <source>
        <dbReference type="ARBA" id="ARBA00023040"/>
    </source>
</evidence>
<evidence type="ECO:0000256" key="12">
    <source>
        <dbReference type="ARBA" id="ARBA00023224"/>
    </source>
</evidence>
<evidence type="ECO:0000256" key="1">
    <source>
        <dbReference type="ARBA" id="ARBA00004651"/>
    </source>
</evidence>
<feature type="transmembrane region" description="Helical" evidence="13">
    <location>
        <begin position="205"/>
        <end position="232"/>
    </location>
</feature>
<reference evidence="15 16" key="1">
    <citation type="journal article" date="2019" name="Mol. Ecol. Resour.">
        <title>Chromosome-level genome assembly of Triplophysa tibetana, a fish adapted to the harsh high-altitude environment of the Tibetan Plateau.</title>
        <authorList>
            <person name="Yang X."/>
            <person name="Liu H."/>
            <person name="Ma Z."/>
            <person name="Zou Y."/>
            <person name="Zou M."/>
            <person name="Mao Y."/>
            <person name="Li X."/>
            <person name="Wang H."/>
            <person name="Chen T."/>
            <person name="Wang W."/>
            <person name="Yang R."/>
        </authorList>
    </citation>
    <scope>NUCLEOTIDE SEQUENCE [LARGE SCALE GENOMIC DNA]</scope>
    <source>
        <strain evidence="15">TTIB1903HZAU</strain>
        <tissue evidence="15">Muscle</tissue>
    </source>
</reference>
<evidence type="ECO:0000256" key="11">
    <source>
        <dbReference type="ARBA" id="ARBA00023180"/>
    </source>
</evidence>
<dbReference type="PRINTS" id="PR00245">
    <property type="entry name" value="OLFACTORYR"/>
</dbReference>
<dbReference type="PANTHER" id="PTHR26451">
    <property type="entry name" value="G_PROTEIN_RECEP_F1_2 DOMAIN-CONTAINING PROTEIN"/>
    <property type="match status" value="1"/>
</dbReference>
<dbReference type="PROSITE" id="PS50262">
    <property type="entry name" value="G_PROTEIN_RECEP_F1_2"/>
    <property type="match status" value="1"/>
</dbReference>
<dbReference type="EMBL" id="SOYY01000006">
    <property type="protein sequence ID" value="KAA0720297.1"/>
    <property type="molecule type" value="Genomic_DNA"/>
</dbReference>
<dbReference type="GO" id="GO:0004984">
    <property type="term" value="F:olfactory receptor activity"/>
    <property type="evidence" value="ECO:0007669"/>
    <property type="project" value="InterPro"/>
</dbReference>
<keyword evidence="10 15" id="KW-0675">Receptor</keyword>
<feature type="domain" description="G-protein coupled receptors family 1 profile" evidence="14">
    <location>
        <begin position="48"/>
        <end position="298"/>
    </location>
</feature>
<dbReference type="InterPro" id="IPR017452">
    <property type="entry name" value="GPCR_Rhodpsn_7TM"/>
</dbReference>
<comment type="caution">
    <text evidence="15">The sequence shown here is derived from an EMBL/GenBank/DDBJ whole genome shotgun (WGS) entry which is preliminary data.</text>
</comment>
<organism evidence="15 16">
    <name type="scientific">Triplophysa tibetana</name>
    <dbReference type="NCBI Taxonomy" id="1572043"/>
    <lineage>
        <taxon>Eukaryota</taxon>
        <taxon>Metazoa</taxon>
        <taxon>Chordata</taxon>
        <taxon>Craniata</taxon>
        <taxon>Vertebrata</taxon>
        <taxon>Euteleostomi</taxon>
        <taxon>Actinopterygii</taxon>
        <taxon>Neopterygii</taxon>
        <taxon>Teleostei</taxon>
        <taxon>Ostariophysi</taxon>
        <taxon>Cypriniformes</taxon>
        <taxon>Nemacheilidae</taxon>
        <taxon>Triplophysa</taxon>
    </lineage>
</organism>
<sequence length="319" mass="36207">MCVFFRSQMDNTTFRYSLLLVEGMKIPPQSNHLAFIFLLIAYIFIMVFNIGILIQISTEKSLHEPMYILFCQLPMNDMMGASTVIPRILKDILTDPSGRYIGYMDCVSQAFFTHLYGTNAHTILMIMAFDRYVAICNPLRYSSIMTGKMVVKLSTVAWGVSFVMVGILIALTARLSHCRSVIQNHICDNPSLFKLSCESVVINNVYGLTFTVVLLTSSMGSVFVTYVRIAMICIKSKNKATNSKAIKTCSTHLTVYLIMLICGFLPIILHRFPENLEGRQMSTLLFYIIPCSLNPIIYGLQSKEIRQKIFKRFTKINTI</sequence>
<dbReference type="GO" id="GO:0004930">
    <property type="term" value="F:G protein-coupled receptor activity"/>
    <property type="evidence" value="ECO:0007669"/>
    <property type="project" value="UniProtKB-KW"/>
</dbReference>
<dbReference type="InterPro" id="IPR000725">
    <property type="entry name" value="Olfact_rcpt"/>
</dbReference>
<feature type="transmembrane region" description="Helical" evidence="13">
    <location>
        <begin position="284"/>
        <end position="301"/>
    </location>
</feature>
<dbReference type="PANTHER" id="PTHR26451:SF109">
    <property type="entry name" value="ODORANT RECEPTOR-RELATED"/>
    <property type="match status" value="1"/>
</dbReference>
<evidence type="ECO:0000313" key="15">
    <source>
        <dbReference type="EMBL" id="KAA0720297.1"/>
    </source>
</evidence>
<keyword evidence="8 13" id="KW-0472">Membrane</keyword>
<dbReference type="AlphaFoldDB" id="A0A5A9PHX7"/>
<dbReference type="SUPFAM" id="SSF81321">
    <property type="entry name" value="Family A G protein-coupled receptor-like"/>
    <property type="match status" value="1"/>
</dbReference>
<keyword evidence="2" id="KW-1003">Cell membrane</keyword>
<keyword evidence="4 13" id="KW-0812">Transmembrane</keyword>
<dbReference type="GO" id="GO:0005549">
    <property type="term" value="F:odorant binding"/>
    <property type="evidence" value="ECO:0007669"/>
    <property type="project" value="TreeGrafter"/>
</dbReference>
<keyword evidence="11" id="KW-0325">Glycoprotein</keyword>
<accession>A0A5A9PHX7</accession>
<feature type="transmembrane region" description="Helical" evidence="13">
    <location>
        <begin position="33"/>
        <end position="54"/>
    </location>
</feature>
<keyword evidence="16" id="KW-1185">Reference proteome</keyword>
<keyword evidence="7" id="KW-0297">G-protein coupled receptor</keyword>
<dbReference type="FunFam" id="1.20.1070.10:FF:000024">
    <property type="entry name" value="Olfactory receptor"/>
    <property type="match status" value="1"/>
</dbReference>
<evidence type="ECO:0000256" key="4">
    <source>
        <dbReference type="ARBA" id="ARBA00022692"/>
    </source>
</evidence>
<feature type="transmembrane region" description="Helical" evidence="13">
    <location>
        <begin position="109"/>
        <end position="129"/>
    </location>
</feature>
<name>A0A5A9PHX7_9TELE</name>
<keyword evidence="9" id="KW-1015">Disulfide bond</keyword>
<evidence type="ECO:0000256" key="3">
    <source>
        <dbReference type="ARBA" id="ARBA00022606"/>
    </source>
</evidence>
<dbReference type="Pfam" id="PF13853">
    <property type="entry name" value="7tm_4"/>
    <property type="match status" value="1"/>
</dbReference>
<keyword evidence="5" id="KW-0552">Olfaction</keyword>
<dbReference type="Gene3D" id="1.20.1070.10">
    <property type="entry name" value="Rhodopsin 7-helix transmembrane proteins"/>
    <property type="match status" value="1"/>
</dbReference>
<evidence type="ECO:0000256" key="2">
    <source>
        <dbReference type="ARBA" id="ARBA00022475"/>
    </source>
</evidence>
<evidence type="ECO:0000256" key="6">
    <source>
        <dbReference type="ARBA" id="ARBA00022989"/>
    </source>
</evidence>
<comment type="subcellular location">
    <subcellularLocation>
        <location evidence="1">Cell membrane</location>
        <topology evidence="1">Multi-pass membrane protein</topology>
    </subcellularLocation>
</comment>
<feature type="transmembrane region" description="Helical" evidence="13">
    <location>
        <begin position="253"/>
        <end position="272"/>
    </location>
</feature>
<dbReference type="GO" id="GO:0005886">
    <property type="term" value="C:plasma membrane"/>
    <property type="evidence" value="ECO:0007669"/>
    <property type="project" value="UniProtKB-SubCell"/>
</dbReference>
<proteinExistence type="predicted"/>
<protein>
    <submittedName>
        <fullName evidence="15">Olfactory receptor 52E8</fullName>
    </submittedName>
</protein>
<evidence type="ECO:0000256" key="9">
    <source>
        <dbReference type="ARBA" id="ARBA00023157"/>
    </source>
</evidence>
<evidence type="ECO:0000256" key="13">
    <source>
        <dbReference type="SAM" id="Phobius"/>
    </source>
</evidence>
<evidence type="ECO:0000259" key="14">
    <source>
        <dbReference type="PROSITE" id="PS50262"/>
    </source>
</evidence>
<keyword evidence="3" id="KW-0716">Sensory transduction</keyword>
<evidence type="ECO:0000256" key="8">
    <source>
        <dbReference type="ARBA" id="ARBA00023136"/>
    </source>
</evidence>
<keyword evidence="6 13" id="KW-1133">Transmembrane helix</keyword>
<feature type="transmembrane region" description="Helical" evidence="13">
    <location>
        <begin position="150"/>
        <end position="171"/>
    </location>
</feature>
<dbReference type="Proteomes" id="UP000324632">
    <property type="component" value="Chromosome 6"/>
</dbReference>
<evidence type="ECO:0000256" key="5">
    <source>
        <dbReference type="ARBA" id="ARBA00022725"/>
    </source>
</evidence>